<dbReference type="InterPro" id="IPR010496">
    <property type="entry name" value="AL/BT2_dom"/>
</dbReference>
<evidence type="ECO:0000313" key="4">
    <source>
        <dbReference type="Proteomes" id="UP000479293"/>
    </source>
</evidence>
<dbReference type="EMBL" id="WHLY01000002">
    <property type="protein sequence ID" value="MPR34065.1"/>
    <property type="molecule type" value="Genomic_DNA"/>
</dbReference>
<evidence type="ECO:0000313" key="3">
    <source>
        <dbReference type="EMBL" id="MPR34065.1"/>
    </source>
</evidence>
<comment type="caution">
    <text evidence="3">The sequence shown here is derived from an EMBL/GenBank/DDBJ whole genome shotgun (WGS) entry which is preliminary data.</text>
</comment>
<dbReference type="AlphaFoldDB" id="A0A7C9F3K2"/>
<dbReference type="RefSeq" id="WP_152759966.1">
    <property type="nucleotide sequence ID" value="NZ_WHLY01000002.1"/>
</dbReference>
<reference evidence="3 4" key="1">
    <citation type="submission" date="2019-10" db="EMBL/GenBank/DDBJ databases">
        <title>Draft Genome Sequence of Cytophagaceae sp. SJW1-29.</title>
        <authorList>
            <person name="Choi A."/>
        </authorList>
    </citation>
    <scope>NUCLEOTIDE SEQUENCE [LARGE SCALE GENOMIC DNA]</scope>
    <source>
        <strain evidence="3 4">SJW1-29</strain>
    </source>
</reference>
<dbReference type="Proteomes" id="UP000479293">
    <property type="component" value="Unassembled WGS sequence"/>
</dbReference>
<feature type="signal peptide" evidence="1">
    <location>
        <begin position="1"/>
        <end position="24"/>
    </location>
</feature>
<evidence type="ECO:0000259" key="2">
    <source>
        <dbReference type="Pfam" id="PF06439"/>
    </source>
</evidence>
<dbReference type="Gene3D" id="2.60.120.560">
    <property type="entry name" value="Exo-inulinase, domain 1"/>
    <property type="match status" value="1"/>
</dbReference>
<evidence type="ECO:0000256" key="1">
    <source>
        <dbReference type="SAM" id="SignalP"/>
    </source>
</evidence>
<sequence length="309" mass="34676">MRTRYQAIAFAFFLGTLTIGTTHAQSKAPKSSDWIQLFNGKDLTGWDVKIAGYAMNDNYKNTFRAEDGMIRVMYDGYDRFDGRYGHLYYKEPFSHYRLRFEYRFLGEQLPGGDSWNVRNSGVMLHSEPAWNLGKDQTFPVSLEMQLLGGLGSGERHTGNLCSPGTIADINGKLDMAHCIDASSKTYNGDVWVKGEAIVYGDSIIYHLIEGDTVLTYTHTRIGGGFTSPANNSFEAAHFTPESAAAWRKLANKPLKSGYIALQSESHAIDFRKIELLPLKGCMDPKASNFKSYYEISDQVACTYKKKSKQ</sequence>
<organism evidence="3 4">
    <name type="scientific">Salmonirosea aquatica</name>
    <dbReference type="NCBI Taxonomy" id="2654236"/>
    <lineage>
        <taxon>Bacteria</taxon>
        <taxon>Pseudomonadati</taxon>
        <taxon>Bacteroidota</taxon>
        <taxon>Cytophagia</taxon>
        <taxon>Cytophagales</taxon>
        <taxon>Spirosomataceae</taxon>
        <taxon>Salmonirosea</taxon>
    </lineage>
</organism>
<proteinExistence type="predicted"/>
<name>A0A7C9F3K2_9BACT</name>
<dbReference type="Pfam" id="PF06439">
    <property type="entry name" value="3keto-disac_hyd"/>
    <property type="match status" value="1"/>
</dbReference>
<feature type="domain" description="3-keto-alpha-glucoside-1,2-lyase/3-keto-2-hydroxy-glucal hydratase" evidence="2">
    <location>
        <begin position="33"/>
        <end position="275"/>
    </location>
</feature>
<feature type="chain" id="PRO_5028891458" evidence="1">
    <location>
        <begin position="25"/>
        <end position="309"/>
    </location>
</feature>
<protein>
    <submittedName>
        <fullName evidence="3">DUF1080 domain-containing protein</fullName>
    </submittedName>
</protein>
<accession>A0A7C9F3K2</accession>
<gene>
    <name evidence="3" type="ORF">GBK04_11975</name>
</gene>
<dbReference type="GO" id="GO:0016787">
    <property type="term" value="F:hydrolase activity"/>
    <property type="evidence" value="ECO:0007669"/>
    <property type="project" value="InterPro"/>
</dbReference>
<keyword evidence="1" id="KW-0732">Signal</keyword>
<keyword evidence="4" id="KW-1185">Reference proteome</keyword>